<evidence type="ECO:0000313" key="2">
    <source>
        <dbReference type="EMBL" id="KKB64749.1"/>
    </source>
</evidence>
<evidence type="ECO:0008006" key="4">
    <source>
        <dbReference type="Google" id="ProtNLM"/>
    </source>
</evidence>
<dbReference type="AlphaFoldDB" id="A0A0F5K4F9"/>
<evidence type="ECO:0000256" key="1">
    <source>
        <dbReference type="SAM" id="SignalP"/>
    </source>
</evidence>
<reference evidence="2 3" key="1">
    <citation type="submission" date="2015-03" db="EMBL/GenBank/DDBJ databases">
        <title>Draft Genome Sequence of Burkholderia andropogonis type strain ICMP2807, isolated from Sorghum bicolor.</title>
        <authorList>
            <person name="Lopes-Santos L."/>
            <person name="Castro D.B."/>
            <person name="Ottoboni L.M."/>
            <person name="Park D."/>
            <person name="Weirc B.S."/>
            <person name="Destefano S.A."/>
        </authorList>
    </citation>
    <scope>NUCLEOTIDE SEQUENCE [LARGE SCALE GENOMIC DNA]</scope>
    <source>
        <strain evidence="2 3">ICMP2807</strain>
    </source>
</reference>
<dbReference type="STRING" id="28092.WM40_05095"/>
<feature type="chain" id="PRO_5002491124" description="DUF3034 family protein" evidence="1">
    <location>
        <begin position="35"/>
        <end position="318"/>
    </location>
</feature>
<protein>
    <recommendedName>
        <fullName evidence="4">DUF3034 family protein</fullName>
    </recommendedName>
</protein>
<keyword evidence="3" id="KW-1185">Reference proteome</keyword>
<comment type="caution">
    <text evidence="2">The sequence shown here is derived from an EMBL/GenBank/DDBJ whole genome shotgun (WGS) entry which is preliminary data.</text>
</comment>
<name>A0A0F5K4F9_9BURK</name>
<feature type="signal peptide" evidence="1">
    <location>
        <begin position="1"/>
        <end position="34"/>
    </location>
</feature>
<organism evidence="2 3">
    <name type="scientific">Robbsia andropogonis</name>
    <dbReference type="NCBI Taxonomy" id="28092"/>
    <lineage>
        <taxon>Bacteria</taxon>
        <taxon>Pseudomonadati</taxon>
        <taxon>Pseudomonadota</taxon>
        <taxon>Betaproteobacteria</taxon>
        <taxon>Burkholderiales</taxon>
        <taxon>Burkholderiaceae</taxon>
        <taxon>Robbsia</taxon>
    </lineage>
</organism>
<dbReference type="OrthoDB" id="9126735at2"/>
<dbReference type="Pfam" id="PF11231">
    <property type="entry name" value="DUF3034"/>
    <property type="match status" value="1"/>
</dbReference>
<proteinExistence type="predicted"/>
<sequence length="318" mass="33313">MSTKSLFQFAPTFQCLLGCLVATALLVLTFDAAAQVPSASDNAGLTGTAGTADFGGKLLLTGGVSQIEGSAGGGLTPWAVIGGYGTGSQVGGNAHATYVHTQDFAINSYGAEIGIANRVELSMAHQQLNTRSAGAALGLGAGYRINMDTFGVKVRVLGDAVLDQDTWVPQIAVGMQFKRNNNGALVKALGARSDSGTDFYVSATKLLLAQSLLLNGTLRMTKANQFGILGFGGDKSNSYKAAFEASAAYLLSKSIAVGVEYRMKPNNLGFAREQDAYDAFIAWAPTKYFSLTFAYVDLGDIATFRRQRGVYGSAQVGF</sequence>
<dbReference type="PATRIC" id="fig|28092.6.peg.1209"/>
<dbReference type="RefSeq" id="WP_024905926.1">
    <property type="nucleotide sequence ID" value="NZ_CADFGU010000005.1"/>
</dbReference>
<dbReference type="Proteomes" id="UP000033618">
    <property type="component" value="Unassembled WGS sequence"/>
</dbReference>
<dbReference type="InterPro" id="IPR021393">
    <property type="entry name" value="DUF3034"/>
</dbReference>
<keyword evidence="1" id="KW-0732">Signal</keyword>
<accession>A0A0F5K4F9</accession>
<dbReference type="EMBL" id="LAQU01000003">
    <property type="protein sequence ID" value="KKB64749.1"/>
    <property type="molecule type" value="Genomic_DNA"/>
</dbReference>
<gene>
    <name evidence="2" type="ORF">WM40_05095</name>
</gene>
<evidence type="ECO:0000313" key="3">
    <source>
        <dbReference type="Proteomes" id="UP000033618"/>
    </source>
</evidence>